<dbReference type="Proteomes" id="UP000799750">
    <property type="component" value="Unassembled WGS sequence"/>
</dbReference>
<dbReference type="AlphaFoldDB" id="A0A6A6QI38"/>
<dbReference type="PANTHER" id="PTHR33112">
    <property type="entry name" value="DOMAIN PROTEIN, PUTATIVE-RELATED"/>
    <property type="match status" value="1"/>
</dbReference>
<organism evidence="3 4">
    <name type="scientific">Lophium mytilinum</name>
    <dbReference type="NCBI Taxonomy" id="390894"/>
    <lineage>
        <taxon>Eukaryota</taxon>
        <taxon>Fungi</taxon>
        <taxon>Dikarya</taxon>
        <taxon>Ascomycota</taxon>
        <taxon>Pezizomycotina</taxon>
        <taxon>Dothideomycetes</taxon>
        <taxon>Pleosporomycetidae</taxon>
        <taxon>Mytilinidiales</taxon>
        <taxon>Mytilinidiaceae</taxon>
        <taxon>Lophium</taxon>
    </lineage>
</organism>
<evidence type="ECO:0000313" key="3">
    <source>
        <dbReference type="EMBL" id="KAF2491882.1"/>
    </source>
</evidence>
<reference evidence="3" key="1">
    <citation type="journal article" date="2020" name="Stud. Mycol.">
        <title>101 Dothideomycetes genomes: a test case for predicting lifestyles and emergence of pathogens.</title>
        <authorList>
            <person name="Haridas S."/>
            <person name="Albert R."/>
            <person name="Binder M."/>
            <person name="Bloem J."/>
            <person name="Labutti K."/>
            <person name="Salamov A."/>
            <person name="Andreopoulos B."/>
            <person name="Baker S."/>
            <person name="Barry K."/>
            <person name="Bills G."/>
            <person name="Bluhm B."/>
            <person name="Cannon C."/>
            <person name="Castanera R."/>
            <person name="Culley D."/>
            <person name="Daum C."/>
            <person name="Ezra D."/>
            <person name="Gonzalez J."/>
            <person name="Henrissat B."/>
            <person name="Kuo A."/>
            <person name="Liang C."/>
            <person name="Lipzen A."/>
            <person name="Lutzoni F."/>
            <person name="Magnuson J."/>
            <person name="Mondo S."/>
            <person name="Nolan M."/>
            <person name="Ohm R."/>
            <person name="Pangilinan J."/>
            <person name="Park H.-J."/>
            <person name="Ramirez L."/>
            <person name="Alfaro M."/>
            <person name="Sun H."/>
            <person name="Tritt A."/>
            <person name="Yoshinaga Y."/>
            <person name="Zwiers L.-H."/>
            <person name="Turgeon B."/>
            <person name="Goodwin S."/>
            <person name="Spatafora J."/>
            <person name="Crous P."/>
            <person name="Grigoriev I."/>
        </authorList>
    </citation>
    <scope>NUCLEOTIDE SEQUENCE</scope>
    <source>
        <strain evidence="3">CBS 269.34</strain>
    </source>
</reference>
<sequence>MATPVGEQASKSTLPSRFRSSSLDDEQRVTRRQQLNSKPQRDLVCQRCWDNIFTSNHFAKVCRGDKDSDGEYLRYEYDIPYGHLQESEAVCNWCRVIHLCISRYLRESEPSLELSSLSLSYNVRIRFTTYGYKGDDNIYLELNASGESCYGIQTWAHPDDVAFDFVKAHPYKHEVNTEEGFNEARAWIRDCAFHEHCLEERDMELPTRVIEVSPEDHPGQPRLLLAGGRTGRYAVLSYCWGRDPTGVPTLLANLESRLNSINVDDLSRSIQDAIFWARQLGLQYLWTDALCIIQDSEGDKAHESANMGRIYQQAHVTIVAASASAAKDGFLGDRLAPESFSVPFPFPCPNHEMGTLFLVLEARYFPQAEPVNQRGWTLQEWYLSPRRLVNGSRELVYDYQTVALTWGSTQHPRYLSLPSRYLSPPEENVPLTSGRTQEGLDDWIMAVKEFSGRKLSHSDDRVIAIGSIAELFSSWLGDYACGLWKVELATQLF</sequence>
<dbReference type="InterPro" id="IPR010730">
    <property type="entry name" value="HET"/>
</dbReference>
<name>A0A6A6QI38_9PEZI</name>
<gene>
    <name evidence="3" type="ORF">BU16DRAFT_621376</name>
</gene>
<dbReference type="OrthoDB" id="5125733at2759"/>
<accession>A0A6A6QI38</accession>
<protein>
    <submittedName>
        <fullName evidence="3">HET-domain-containing protein</fullName>
    </submittedName>
</protein>
<feature type="domain" description="Heterokaryon incompatibility" evidence="2">
    <location>
        <begin position="233"/>
        <end position="380"/>
    </location>
</feature>
<dbReference type="EMBL" id="MU004195">
    <property type="protein sequence ID" value="KAF2491882.1"/>
    <property type="molecule type" value="Genomic_DNA"/>
</dbReference>
<evidence type="ECO:0000256" key="1">
    <source>
        <dbReference type="SAM" id="MobiDB-lite"/>
    </source>
</evidence>
<proteinExistence type="predicted"/>
<feature type="region of interest" description="Disordered" evidence="1">
    <location>
        <begin position="1"/>
        <end position="35"/>
    </location>
</feature>
<evidence type="ECO:0000259" key="2">
    <source>
        <dbReference type="Pfam" id="PF06985"/>
    </source>
</evidence>
<evidence type="ECO:0000313" key="4">
    <source>
        <dbReference type="Proteomes" id="UP000799750"/>
    </source>
</evidence>
<feature type="compositionally biased region" description="Polar residues" evidence="1">
    <location>
        <begin position="9"/>
        <end position="21"/>
    </location>
</feature>
<dbReference type="PANTHER" id="PTHR33112:SF16">
    <property type="entry name" value="HETEROKARYON INCOMPATIBILITY DOMAIN-CONTAINING PROTEIN"/>
    <property type="match status" value="1"/>
</dbReference>
<dbReference type="Pfam" id="PF06985">
    <property type="entry name" value="HET"/>
    <property type="match status" value="1"/>
</dbReference>
<keyword evidence="4" id="KW-1185">Reference proteome</keyword>